<accession>A0ABY0ILL4</accession>
<reference evidence="1 2" key="1">
    <citation type="submission" date="2019-02" db="EMBL/GenBank/DDBJ databases">
        <title>Genomic Encyclopedia of Type Strains, Phase IV (KMG-IV): sequencing the most valuable type-strain genomes for metagenomic binning, comparative biology and taxonomic classification.</title>
        <authorList>
            <person name="Goeker M."/>
        </authorList>
    </citation>
    <scope>NUCLEOTIDE SEQUENCE [LARGE SCALE GENOMIC DNA]</scope>
    <source>
        <strain evidence="1 2">DSM 21223</strain>
    </source>
</reference>
<dbReference type="RefSeq" id="WP_014236327.1">
    <property type="nucleotide sequence ID" value="NZ_SHKM01000002.1"/>
</dbReference>
<sequence>MNNPKILPWIARKAGITETMATKLWQRAVEEAKTACGCTEGSEFHRHSIERFLDLVEARAGGTVRQPYSNSTAQVSWIWRHQGRMAMFGLMAAENAAKFWQDTWKNVFTPDLHKRKVGC</sequence>
<gene>
    <name evidence="1" type="ORF">EV678_1944</name>
</gene>
<dbReference type="Proteomes" id="UP000292136">
    <property type="component" value="Unassembled WGS sequence"/>
</dbReference>
<evidence type="ECO:0000313" key="1">
    <source>
        <dbReference type="EMBL" id="RZT76076.1"/>
    </source>
</evidence>
<organism evidence="1 2">
    <name type="scientific">Azospira oryzae</name>
    <dbReference type="NCBI Taxonomy" id="146939"/>
    <lineage>
        <taxon>Bacteria</taxon>
        <taxon>Pseudomonadati</taxon>
        <taxon>Pseudomonadota</taxon>
        <taxon>Betaproteobacteria</taxon>
        <taxon>Rhodocyclales</taxon>
        <taxon>Rhodocyclaceae</taxon>
        <taxon>Azospira</taxon>
    </lineage>
</organism>
<evidence type="ECO:0000313" key="2">
    <source>
        <dbReference type="Proteomes" id="UP000292136"/>
    </source>
</evidence>
<protein>
    <submittedName>
        <fullName evidence="1">Uncharacterized protein</fullName>
    </submittedName>
</protein>
<name>A0ABY0ILL4_9RHOO</name>
<keyword evidence="2" id="KW-1185">Reference proteome</keyword>
<proteinExistence type="predicted"/>
<dbReference type="EMBL" id="SHKM01000002">
    <property type="protein sequence ID" value="RZT76076.1"/>
    <property type="molecule type" value="Genomic_DNA"/>
</dbReference>
<comment type="caution">
    <text evidence="1">The sequence shown here is derived from an EMBL/GenBank/DDBJ whole genome shotgun (WGS) entry which is preliminary data.</text>
</comment>